<reference evidence="2" key="1">
    <citation type="submission" date="2019-04" db="EMBL/GenBank/DDBJ databases">
        <title>Draft genome sequence of Pseudonocardiaceae bacterium SL3-2-4.</title>
        <authorList>
            <person name="Ningsih F."/>
            <person name="Yokota A."/>
            <person name="Sakai Y."/>
            <person name="Nanatani K."/>
            <person name="Yabe S."/>
            <person name="Oetari A."/>
            <person name="Sjamsuridzal W."/>
        </authorList>
    </citation>
    <scope>NUCLEOTIDE SEQUENCE [LARGE SCALE GENOMIC DNA]</scope>
    <source>
        <strain evidence="2">SL3-2-4</strain>
    </source>
</reference>
<dbReference type="AlphaFoldDB" id="A0A4D4JG55"/>
<organism evidence="1 2">
    <name type="scientific">Gandjariella thermophila</name>
    <dbReference type="NCBI Taxonomy" id="1931992"/>
    <lineage>
        <taxon>Bacteria</taxon>
        <taxon>Bacillati</taxon>
        <taxon>Actinomycetota</taxon>
        <taxon>Actinomycetes</taxon>
        <taxon>Pseudonocardiales</taxon>
        <taxon>Pseudonocardiaceae</taxon>
        <taxon>Gandjariella</taxon>
    </lineage>
</organism>
<protein>
    <submittedName>
        <fullName evidence="1">Uncharacterized protein</fullName>
    </submittedName>
</protein>
<name>A0A4D4JG55_9PSEU</name>
<dbReference type="Proteomes" id="UP000298860">
    <property type="component" value="Unassembled WGS sequence"/>
</dbReference>
<evidence type="ECO:0000313" key="1">
    <source>
        <dbReference type="EMBL" id="GDY33309.1"/>
    </source>
</evidence>
<sequence length="90" mass="9596">MISCHRLDRASTSRTSLLAQRDCSSCTTPVRVGTALAVRDRDAGAGAATTWVGFAEGSIERPVEAAVVAMRMTTGFALGWAPEVAAERWR</sequence>
<gene>
    <name evidence="1" type="ORF">GTS_49420</name>
</gene>
<evidence type="ECO:0000313" key="2">
    <source>
        <dbReference type="Proteomes" id="UP000298860"/>
    </source>
</evidence>
<comment type="caution">
    <text evidence="1">The sequence shown here is derived from an EMBL/GenBank/DDBJ whole genome shotgun (WGS) entry which is preliminary data.</text>
</comment>
<accession>A0A4D4JG55</accession>
<keyword evidence="2" id="KW-1185">Reference proteome</keyword>
<proteinExistence type="predicted"/>
<dbReference type="EMBL" id="BJFL01000039">
    <property type="protein sequence ID" value="GDY33309.1"/>
    <property type="molecule type" value="Genomic_DNA"/>
</dbReference>